<dbReference type="InterPro" id="IPR019734">
    <property type="entry name" value="TPR_rpt"/>
</dbReference>
<accession>A0A8H7BTW1</accession>
<dbReference type="SUPFAM" id="SSF48452">
    <property type="entry name" value="TPR-like"/>
    <property type="match status" value="1"/>
</dbReference>
<reference evidence="1" key="1">
    <citation type="submission" date="2020-01" db="EMBL/GenBank/DDBJ databases">
        <title>Genome Sequencing of Three Apophysomyces-Like Fungal Strains Confirms a Novel Fungal Genus in the Mucoromycota with divergent Burkholderia-like Endosymbiotic Bacteria.</title>
        <authorList>
            <person name="Stajich J.E."/>
            <person name="Macias A.M."/>
            <person name="Carter-House D."/>
            <person name="Lovett B."/>
            <person name="Kasson L.R."/>
            <person name="Berry K."/>
            <person name="Grigoriev I."/>
            <person name="Chang Y."/>
            <person name="Spatafora J."/>
            <person name="Kasson M.T."/>
        </authorList>
    </citation>
    <scope>NUCLEOTIDE SEQUENCE</scope>
    <source>
        <strain evidence="1">NRRL A-21654</strain>
    </source>
</reference>
<evidence type="ECO:0000313" key="2">
    <source>
        <dbReference type="Proteomes" id="UP000605846"/>
    </source>
</evidence>
<proteinExistence type="predicted"/>
<dbReference type="AlphaFoldDB" id="A0A8H7BTW1"/>
<keyword evidence="2" id="KW-1185">Reference proteome</keyword>
<dbReference type="Proteomes" id="UP000605846">
    <property type="component" value="Unassembled WGS sequence"/>
</dbReference>
<dbReference type="Pfam" id="PF13176">
    <property type="entry name" value="TPR_7"/>
    <property type="match status" value="2"/>
</dbReference>
<sequence>MIGIGFTCLGIGLYSHFTSDVQKYPPPIRQALRKALYYSQSGKDITLAIQYFREALDLALKSDEMDRDGAPLTGIMIQLGTIYESLGRLPEAREVLTQALCHLLRLENMKNVFDSDLESFPFQTQRKVVGIAQKLGDIAERLHQDEDAEKWYTWSVEHLLRISSRPVSEYGDSDQVVFDQEHMPEWLTKSEVGAALESLGSFYASRKQYSYAIPLYLRALSLAGLQSCQSAVLMNNLSEAYAGISQFEDAKQWAQKGLDLAQNPNTRKINKDGEVCDETCGVLYYNMGMLFEQTKDTEKATTFYEQARKHGREHKLLPCIKEADRALRRIAQEKQALASLE</sequence>
<dbReference type="Gene3D" id="1.25.40.10">
    <property type="entry name" value="Tetratricopeptide repeat domain"/>
    <property type="match status" value="2"/>
</dbReference>
<dbReference type="OrthoDB" id="10050400at2759"/>
<protein>
    <recommendedName>
        <fullName evidence="3">MalT-like TPR region domain-containing protein</fullName>
    </recommendedName>
</protein>
<organism evidence="1 2">
    <name type="scientific">Apophysomyces ossiformis</name>
    <dbReference type="NCBI Taxonomy" id="679940"/>
    <lineage>
        <taxon>Eukaryota</taxon>
        <taxon>Fungi</taxon>
        <taxon>Fungi incertae sedis</taxon>
        <taxon>Mucoromycota</taxon>
        <taxon>Mucoromycotina</taxon>
        <taxon>Mucoromycetes</taxon>
        <taxon>Mucorales</taxon>
        <taxon>Mucorineae</taxon>
        <taxon>Mucoraceae</taxon>
        <taxon>Apophysomyces</taxon>
    </lineage>
</organism>
<evidence type="ECO:0008006" key="3">
    <source>
        <dbReference type="Google" id="ProtNLM"/>
    </source>
</evidence>
<comment type="caution">
    <text evidence="1">The sequence shown here is derived from an EMBL/GenBank/DDBJ whole genome shotgun (WGS) entry which is preliminary data.</text>
</comment>
<evidence type="ECO:0000313" key="1">
    <source>
        <dbReference type="EMBL" id="KAF7728536.1"/>
    </source>
</evidence>
<dbReference type="CDD" id="cd24145">
    <property type="entry name" value="Mgr3-like"/>
    <property type="match status" value="1"/>
</dbReference>
<dbReference type="PANTHER" id="PTHR28142:SF1">
    <property type="entry name" value="MITOCHONDRIAL INNER MEMBRANE I-AAA PROTEASE SUPERCOMPLEX SUBUNIT MGR3-RELATED"/>
    <property type="match status" value="1"/>
</dbReference>
<dbReference type="InterPro" id="IPR040201">
    <property type="entry name" value="Mrg3-like"/>
</dbReference>
<dbReference type="Pfam" id="PF13181">
    <property type="entry name" value="TPR_8"/>
    <property type="match status" value="1"/>
</dbReference>
<dbReference type="InterPro" id="IPR011990">
    <property type="entry name" value="TPR-like_helical_dom_sf"/>
</dbReference>
<dbReference type="SMART" id="SM00028">
    <property type="entry name" value="TPR"/>
    <property type="match status" value="5"/>
</dbReference>
<gene>
    <name evidence="1" type="ORF">EC973_005940</name>
</gene>
<name>A0A8H7BTW1_9FUNG</name>
<dbReference type="PANTHER" id="PTHR28142">
    <property type="entry name" value="MITOCHONDRIAL INNER MEMBRANE I-AAA PROTEASE SUPERCOMPLEX SUBUNIT MGR3-RELATED"/>
    <property type="match status" value="1"/>
</dbReference>
<dbReference type="EMBL" id="JABAYA010000035">
    <property type="protein sequence ID" value="KAF7728536.1"/>
    <property type="molecule type" value="Genomic_DNA"/>
</dbReference>